<dbReference type="InterPro" id="IPR001807">
    <property type="entry name" value="ClC"/>
</dbReference>
<dbReference type="GO" id="GO:0015108">
    <property type="term" value="F:chloride transmembrane transporter activity"/>
    <property type="evidence" value="ECO:0007669"/>
    <property type="project" value="InterPro"/>
</dbReference>
<dbReference type="InterPro" id="IPR050368">
    <property type="entry name" value="ClC-type_chloride_channel"/>
</dbReference>
<evidence type="ECO:0000256" key="4">
    <source>
        <dbReference type="ARBA" id="ARBA00023136"/>
    </source>
</evidence>
<reference evidence="6" key="1">
    <citation type="submission" date="2020-07" db="EMBL/GenBank/DDBJ databases">
        <title>Huge and variable diversity of episymbiotic CPR bacteria and DPANN archaea in groundwater ecosystems.</title>
        <authorList>
            <person name="He C.Y."/>
            <person name="Keren R."/>
            <person name="Whittaker M."/>
            <person name="Farag I.F."/>
            <person name="Doudna J."/>
            <person name="Cate J.H.D."/>
            <person name="Banfield J.F."/>
        </authorList>
    </citation>
    <scope>NUCLEOTIDE SEQUENCE</scope>
    <source>
        <strain evidence="6">NC_groundwater_672_Ag_B-0.1um_62_36</strain>
    </source>
</reference>
<comment type="subcellular location">
    <subcellularLocation>
        <location evidence="1">Membrane</location>
        <topology evidence="1">Multi-pass membrane protein</topology>
    </subcellularLocation>
</comment>
<sequence>MSLYWRRLLLEETVLLTSVVKWSVLATITGVAVGVTGFVFLWLLEQAMRWSTHYSLYFVVLPFALPLVAWLVRSLAPEAEGHGTEKVIEAVHRWDGRINRKVVPVKLVATILTLASGGSAGKEGPCAQIGAGVASMLADWLHLRSELDRRKVVICGISAGFATVFGTPIAGALFGVEVLYLGELLYYALLPSLLAGVTAYEVTRGLGLHYFYSPLRKTLVL</sequence>
<gene>
    <name evidence="6" type="ORF">HYY20_13470</name>
</gene>
<dbReference type="EMBL" id="JACPRF010000410">
    <property type="protein sequence ID" value="MBI2877879.1"/>
    <property type="molecule type" value="Genomic_DNA"/>
</dbReference>
<keyword evidence="4 5" id="KW-0472">Membrane</keyword>
<feature type="transmembrane region" description="Helical" evidence="5">
    <location>
        <begin position="152"/>
        <end position="172"/>
    </location>
</feature>
<feature type="transmembrane region" description="Helical" evidence="5">
    <location>
        <begin position="54"/>
        <end position="72"/>
    </location>
</feature>
<dbReference type="AlphaFoldDB" id="A0A932CRD7"/>
<evidence type="ECO:0000256" key="1">
    <source>
        <dbReference type="ARBA" id="ARBA00004141"/>
    </source>
</evidence>
<dbReference type="SUPFAM" id="SSF81340">
    <property type="entry name" value="Clc chloride channel"/>
    <property type="match status" value="1"/>
</dbReference>
<evidence type="ECO:0000256" key="3">
    <source>
        <dbReference type="ARBA" id="ARBA00022989"/>
    </source>
</evidence>
<comment type="caution">
    <text evidence="6">The sequence shown here is derived from an EMBL/GenBank/DDBJ whole genome shotgun (WGS) entry which is preliminary data.</text>
</comment>
<keyword evidence="3 5" id="KW-1133">Transmembrane helix</keyword>
<dbReference type="Pfam" id="PF00654">
    <property type="entry name" value="Voltage_CLC"/>
    <property type="match status" value="1"/>
</dbReference>
<feature type="transmembrane region" description="Helical" evidence="5">
    <location>
        <begin position="20"/>
        <end position="42"/>
    </location>
</feature>
<dbReference type="GO" id="GO:0016020">
    <property type="term" value="C:membrane"/>
    <property type="evidence" value="ECO:0007669"/>
    <property type="project" value="UniProtKB-SubCell"/>
</dbReference>
<evidence type="ECO:0000313" key="7">
    <source>
        <dbReference type="Proteomes" id="UP000769766"/>
    </source>
</evidence>
<keyword evidence="2 5" id="KW-0812">Transmembrane</keyword>
<dbReference type="PRINTS" id="PR00762">
    <property type="entry name" value="CLCHANNEL"/>
</dbReference>
<dbReference type="Gene3D" id="1.10.3080.10">
    <property type="entry name" value="Clc chloride channel"/>
    <property type="match status" value="1"/>
</dbReference>
<proteinExistence type="predicted"/>
<name>A0A932CRD7_UNCTE</name>
<evidence type="ECO:0000313" key="6">
    <source>
        <dbReference type="EMBL" id="MBI2877879.1"/>
    </source>
</evidence>
<evidence type="ECO:0000256" key="5">
    <source>
        <dbReference type="SAM" id="Phobius"/>
    </source>
</evidence>
<dbReference type="Proteomes" id="UP000769766">
    <property type="component" value="Unassembled WGS sequence"/>
</dbReference>
<protein>
    <submittedName>
        <fullName evidence="6">Chloride channel protein</fullName>
    </submittedName>
</protein>
<dbReference type="InterPro" id="IPR014743">
    <property type="entry name" value="Cl-channel_core"/>
</dbReference>
<organism evidence="6 7">
    <name type="scientific">Tectimicrobiota bacterium</name>
    <dbReference type="NCBI Taxonomy" id="2528274"/>
    <lineage>
        <taxon>Bacteria</taxon>
        <taxon>Pseudomonadati</taxon>
        <taxon>Nitrospinota/Tectimicrobiota group</taxon>
        <taxon>Candidatus Tectimicrobiota</taxon>
    </lineage>
</organism>
<accession>A0A932CRD7</accession>
<feature type="transmembrane region" description="Helical" evidence="5">
    <location>
        <begin position="184"/>
        <end position="203"/>
    </location>
</feature>
<evidence type="ECO:0000256" key="2">
    <source>
        <dbReference type="ARBA" id="ARBA00022692"/>
    </source>
</evidence>
<dbReference type="PANTHER" id="PTHR43427">
    <property type="entry name" value="CHLORIDE CHANNEL PROTEIN CLC-E"/>
    <property type="match status" value="1"/>
</dbReference>